<evidence type="ECO:0000313" key="11">
    <source>
        <dbReference type="Proteomes" id="UP001196301"/>
    </source>
</evidence>
<evidence type="ECO:0000313" key="10">
    <source>
        <dbReference type="EMBL" id="MBU5336831.1"/>
    </source>
</evidence>
<reference evidence="10 11" key="1">
    <citation type="submission" date="2021-06" db="EMBL/GenBank/DDBJ databases">
        <authorList>
            <person name="Sun Q."/>
            <person name="Li D."/>
        </authorList>
    </citation>
    <scope>NUCLEOTIDE SEQUENCE [LARGE SCALE GENOMIC DNA]</scope>
    <source>
        <strain evidence="10 11">N19</strain>
    </source>
</reference>
<evidence type="ECO:0000256" key="7">
    <source>
        <dbReference type="ARBA" id="ARBA00023136"/>
    </source>
</evidence>
<feature type="transmembrane region" description="Helical" evidence="8">
    <location>
        <begin position="39"/>
        <end position="57"/>
    </location>
</feature>
<dbReference type="Proteomes" id="UP001196301">
    <property type="component" value="Unassembled WGS sequence"/>
</dbReference>
<evidence type="ECO:0000256" key="5">
    <source>
        <dbReference type="ARBA" id="ARBA00022989"/>
    </source>
</evidence>
<feature type="transmembrane region" description="Helical" evidence="8">
    <location>
        <begin position="228"/>
        <end position="261"/>
    </location>
</feature>
<keyword evidence="3" id="KW-0050">Antiport</keyword>
<proteinExistence type="predicted"/>
<evidence type="ECO:0000259" key="9">
    <source>
        <dbReference type="Pfam" id="PF00999"/>
    </source>
</evidence>
<keyword evidence="6" id="KW-0406">Ion transport</keyword>
<dbReference type="Pfam" id="PF00999">
    <property type="entry name" value="Na_H_Exchanger"/>
    <property type="match status" value="1"/>
</dbReference>
<dbReference type="EMBL" id="JAHLOQ010000030">
    <property type="protein sequence ID" value="MBU5336831.1"/>
    <property type="molecule type" value="Genomic_DNA"/>
</dbReference>
<feature type="transmembrane region" description="Helical" evidence="8">
    <location>
        <begin position="311"/>
        <end position="337"/>
    </location>
</feature>
<evidence type="ECO:0000256" key="4">
    <source>
        <dbReference type="ARBA" id="ARBA00022692"/>
    </source>
</evidence>
<feature type="transmembrane region" description="Helical" evidence="8">
    <location>
        <begin position="6"/>
        <end position="27"/>
    </location>
</feature>
<comment type="subcellular location">
    <subcellularLocation>
        <location evidence="1">Cell membrane</location>
        <topology evidence="1">Multi-pass membrane protein</topology>
    </subcellularLocation>
</comment>
<dbReference type="PANTHER" id="PTHR32507">
    <property type="entry name" value="NA(+)/H(+) ANTIPORTER 1"/>
    <property type="match status" value="1"/>
</dbReference>
<comment type="caution">
    <text evidence="10">The sequence shown here is derived from an EMBL/GenBank/DDBJ whole genome shotgun (WGS) entry which is preliminary data.</text>
</comment>
<feature type="transmembrane region" description="Helical" evidence="8">
    <location>
        <begin position="63"/>
        <end position="81"/>
    </location>
</feature>
<feature type="transmembrane region" description="Helical" evidence="8">
    <location>
        <begin position="379"/>
        <end position="402"/>
    </location>
</feature>
<feature type="transmembrane region" description="Helical" evidence="8">
    <location>
        <begin position="118"/>
        <end position="143"/>
    </location>
</feature>
<evidence type="ECO:0000256" key="2">
    <source>
        <dbReference type="ARBA" id="ARBA00022448"/>
    </source>
</evidence>
<accession>A0ABS6DYA5</accession>
<dbReference type="RefSeq" id="WP_216570679.1">
    <property type="nucleotide sequence ID" value="NZ_JAHLOQ010000030.1"/>
</dbReference>
<evidence type="ECO:0000256" key="3">
    <source>
        <dbReference type="ARBA" id="ARBA00022449"/>
    </source>
</evidence>
<keyword evidence="7 8" id="KW-0472">Membrane</keyword>
<keyword evidence="4 8" id="KW-0812">Transmembrane</keyword>
<dbReference type="PANTHER" id="PTHR32507:SF0">
    <property type="entry name" value="NA(+)_H(+) ANTIPORTER 2-RELATED"/>
    <property type="match status" value="1"/>
</dbReference>
<evidence type="ECO:0000256" key="6">
    <source>
        <dbReference type="ARBA" id="ARBA00023065"/>
    </source>
</evidence>
<organism evidence="10 11">
    <name type="scientific">Intestinibacter bartlettii</name>
    <dbReference type="NCBI Taxonomy" id="261299"/>
    <lineage>
        <taxon>Bacteria</taxon>
        <taxon>Bacillati</taxon>
        <taxon>Bacillota</taxon>
        <taxon>Clostridia</taxon>
        <taxon>Peptostreptococcales</taxon>
        <taxon>Peptostreptococcaceae</taxon>
        <taxon>Intestinibacter</taxon>
    </lineage>
</organism>
<feature type="transmembrane region" description="Helical" evidence="8">
    <location>
        <begin position="93"/>
        <end position="112"/>
    </location>
</feature>
<protein>
    <submittedName>
        <fullName evidence="10">Cation:proton antiporter</fullName>
    </submittedName>
</protein>
<evidence type="ECO:0000256" key="1">
    <source>
        <dbReference type="ARBA" id="ARBA00004651"/>
    </source>
</evidence>
<keyword evidence="2" id="KW-0813">Transport</keyword>
<keyword evidence="5 8" id="KW-1133">Transmembrane helix</keyword>
<evidence type="ECO:0000256" key="8">
    <source>
        <dbReference type="SAM" id="Phobius"/>
    </source>
</evidence>
<feature type="transmembrane region" description="Helical" evidence="8">
    <location>
        <begin position="195"/>
        <end position="216"/>
    </location>
</feature>
<feature type="transmembrane region" description="Helical" evidence="8">
    <location>
        <begin position="164"/>
        <end position="183"/>
    </location>
</feature>
<name>A0ABS6DYA5_9FIRM</name>
<gene>
    <name evidence="10" type="ORF">KQI20_10305</name>
</gene>
<dbReference type="InterPro" id="IPR006153">
    <property type="entry name" value="Cation/H_exchanger_TM"/>
</dbReference>
<sequence>MESSIHTIACNNLLILFAVIAMTGIVCSKLSELLKIPDVVLFLIAGIFIGPSVLKFIDISQYQVENQLILTFGSAFILYMGGKEISLKVLKNVKISVLLLSSVGVLISAFLMQQVIGFSFGTSAMVALLAGSIIASTDPATLVPIFNQIKINKKVSQTVISESAFNDATGAILTSAVLAIMLSGKFSLQDNLYELVLMIVIGLVVGLFTGIILLALVNDSPRGIFKDYTPIISIISVIIAYELSTALGGSGYMSCFIVGIVTGNKQNFKLWLSQKSYDADCHVVETLGTICRMCIFIILGSQVDLQVVGKYFLPSVASVLCFMFIVRPICVLACTLVDRQAKWKKNEILFMMWVRETGVIPAALCGIVTSMNIPGKEVISSVVFMTILITLIIQGSSTKFVAKKLGLLIENKSTVEESKESI</sequence>
<feature type="domain" description="Cation/H+ exchanger transmembrane" evidence="9">
    <location>
        <begin position="21"/>
        <end position="404"/>
    </location>
</feature>
<keyword evidence="11" id="KW-1185">Reference proteome</keyword>